<dbReference type="VEuPathDB" id="VectorBase:GPAI048194"/>
<proteinExistence type="predicted"/>
<organism evidence="1 2">
    <name type="scientific">Glossina pallidipes</name>
    <name type="common">Tsetse fly</name>
    <dbReference type="NCBI Taxonomy" id="7398"/>
    <lineage>
        <taxon>Eukaryota</taxon>
        <taxon>Metazoa</taxon>
        <taxon>Ecdysozoa</taxon>
        <taxon>Arthropoda</taxon>
        <taxon>Hexapoda</taxon>
        <taxon>Insecta</taxon>
        <taxon>Pterygota</taxon>
        <taxon>Neoptera</taxon>
        <taxon>Endopterygota</taxon>
        <taxon>Diptera</taxon>
        <taxon>Brachycera</taxon>
        <taxon>Muscomorpha</taxon>
        <taxon>Hippoboscoidea</taxon>
        <taxon>Glossinidae</taxon>
        <taxon>Glossina</taxon>
    </lineage>
</organism>
<name>A0A1B0AJZ5_GLOPL</name>
<dbReference type="EnsemblMetazoa" id="GPAI048194-RA">
    <property type="protein sequence ID" value="GPAI048194-PA"/>
    <property type="gene ID" value="GPAI048194"/>
</dbReference>
<dbReference type="Proteomes" id="UP000092445">
    <property type="component" value="Unassembled WGS sequence"/>
</dbReference>
<accession>A0A1B0AJZ5</accession>
<reference evidence="1" key="2">
    <citation type="submission" date="2020-05" db="UniProtKB">
        <authorList>
            <consortium name="EnsemblMetazoa"/>
        </authorList>
    </citation>
    <scope>IDENTIFICATION</scope>
    <source>
        <strain evidence="1">IAEA</strain>
    </source>
</reference>
<keyword evidence="2" id="KW-1185">Reference proteome</keyword>
<reference evidence="2" key="1">
    <citation type="submission" date="2014-03" db="EMBL/GenBank/DDBJ databases">
        <authorList>
            <person name="Aksoy S."/>
            <person name="Warren W."/>
            <person name="Wilson R.K."/>
        </authorList>
    </citation>
    <scope>NUCLEOTIDE SEQUENCE [LARGE SCALE GENOMIC DNA]</scope>
    <source>
        <strain evidence="2">IAEA</strain>
    </source>
</reference>
<evidence type="ECO:0000313" key="2">
    <source>
        <dbReference type="Proteomes" id="UP000092445"/>
    </source>
</evidence>
<evidence type="ECO:0000313" key="1">
    <source>
        <dbReference type="EnsemblMetazoa" id="GPAI048194-PA"/>
    </source>
</evidence>
<sequence>MSKHRGYYRWIWDDDDDASQEMYFTRPSLLKVYKKANENFLKCRIRKGFRLPSAISHPIKLRGNQSFTAELRSVLHWRITTEANNSINRLKSKTQVYTTESMLNYLLSFPWLRQTSDIWFLSVVRFKADLYIGDIKPCKSNFAATDRRLEDILYRITVLGHMIIPTSFTAT</sequence>
<protein>
    <submittedName>
        <fullName evidence="1">Uncharacterized protein</fullName>
    </submittedName>
</protein>
<dbReference type="AlphaFoldDB" id="A0A1B0AJZ5"/>